<proteinExistence type="inferred from homology"/>
<comment type="cofactor">
    <cofactor evidence="1">
        <name>a divalent metal cation</name>
        <dbReference type="ChEBI" id="CHEBI:60240"/>
    </cofactor>
</comment>
<dbReference type="InterPro" id="IPR045249">
    <property type="entry name" value="HARBI1-like"/>
</dbReference>
<evidence type="ECO:0000256" key="6">
    <source>
        <dbReference type="ARBA" id="ARBA00022801"/>
    </source>
</evidence>
<comment type="caution">
    <text evidence="9">The sequence shown here is derived from an EMBL/GenBank/DDBJ whole genome shotgun (WGS) entry which is preliminary data.</text>
</comment>
<evidence type="ECO:0000259" key="8">
    <source>
        <dbReference type="Pfam" id="PF13359"/>
    </source>
</evidence>
<evidence type="ECO:0000256" key="3">
    <source>
        <dbReference type="ARBA" id="ARBA00006958"/>
    </source>
</evidence>
<evidence type="ECO:0000313" key="10">
    <source>
        <dbReference type="Proteomes" id="UP000235965"/>
    </source>
</evidence>
<keyword evidence="7" id="KW-0539">Nucleus</keyword>
<gene>
    <name evidence="9" type="ORF">B7P43_G08153</name>
</gene>
<evidence type="ECO:0000256" key="1">
    <source>
        <dbReference type="ARBA" id="ARBA00001968"/>
    </source>
</evidence>
<comment type="subcellular location">
    <subcellularLocation>
        <location evidence="2">Nucleus</location>
    </subcellularLocation>
</comment>
<evidence type="ECO:0000256" key="2">
    <source>
        <dbReference type="ARBA" id="ARBA00004123"/>
    </source>
</evidence>
<dbReference type="Proteomes" id="UP000235965">
    <property type="component" value="Unassembled WGS sequence"/>
</dbReference>
<dbReference type="Pfam" id="PF13359">
    <property type="entry name" value="DDE_Tnp_4"/>
    <property type="match status" value="1"/>
</dbReference>
<dbReference type="PANTHER" id="PTHR22930:SF269">
    <property type="entry name" value="NUCLEASE HARBI1-LIKE PROTEIN"/>
    <property type="match status" value="1"/>
</dbReference>
<keyword evidence="5" id="KW-0479">Metal-binding</keyword>
<dbReference type="STRING" id="105785.A0A2J7QA47"/>
<keyword evidence="10" id="KW-1185">Reference proteome</keyword>
<name>A0A2J7QA47_9NEOP</name>
<protein>
    <recommendedName>
        <fullName evidence="8">DDE Tnp4 domain-containing protein</fullName>
    </recommendedName>
</protein>
<keyword evidence="6" id="KW-0378">Hydrolase</keyword>
<dbReference type="InParanoid" id="A0A2J7QA47"/>
<comment type="similarity">
    <text evidence="3">Belongs to the HARBI1 family.</text>
</comment>
<evidence type="ECO:0000256" key="5">
    <source>
        <dbReference type="ARBA" id="ARBA00022723"/>
    </source>
</evidence>
<dbReference type="GO" id="GO:0005634">
    <property type="term" value="C:nucleus"/>
    <property type="evidence" value="ECO:0007669"/>
    <property type="project" value="UniProtKB-SubCell"/>
</dbReference>
<dbReference type="AlphaFoldDB" id="A0A2J7QA47"/>
<evidence type="ECO:0000256" key="7">
    <source>
        <dbReference type="ARBA" id="ARBA00023242"/>
    </source>
</evidence>
<sequence>MLFPSKTHDIRQLIDLKGAFIIMYADLQEDEIKFFNYFRMSPKTFDELFGKVQSHFRITRTHSMPISPMERLCITLRYLTSGNTFTDHHYLYRIGITTISKIVREVCMILWLVLRNECMTEPSLERWKEISLVFENKANFPNCLGAVDGKHVRLVRPQHSGSLFMNYKHFFSVCLMAICDANYCFTFIDMGAYGRNCDSTVFQNSLFWCKMTNGMLDIPPPKPLPGTVNPILPHVLVADEAFSLSEHVLRPYSRKHLNHNKRVFNYRLTRARRYVECTFGILSNKWRIFHRPLNVETNLAVDIVKACCVLHNFITVRDGFNYEDTDSGRVRRLKTRAMQQRRW</sequence>
<accession>A0A2J7QA47</accession>
<organism evidence="9 10">
    <name type="scientific">Cryptotermes secundus</name>
    <dbReference type="NCBI Taxonomy" id="105785"/>
    <lineage>
        <taxon>Eukaryota</taxon>
        <taxon>Metazoa</taxon>
        <taxon>Ecdysozoa</taxon>
        <taxon>Arthropoda</taxon>
        <taxon>Hexapoda</taxon>
        <taxon>Insecta</taxon>
        <taxon>Pterygota</taxon>
        <taxon>Neoptera</taxon>
        <taxon>Polyneoptera</taxon>
        <taxon>Dictyoptera</taxon>
        <taxon>Blattodea</taxon>
        <taxon>Blattoidea</taxon>
        <taxon>Termitoidae</taxon>
        <taxon>Kalotermitidae</taxon>
        <taxon>Cryptotermitinae</taxon>
        <taxon>Cryptotermes</taxon>
    </lineage>
</organism>
<dbReference type="PANTHER" id="PTHR22930">
    <property type="match status" value="1"/>
</dbReference>
<dbReference type="GO" id="GO:0004518">
    <property type="term" value="F:nuclease activity"/>
    <property type="evidence" value="ECO:0007669"/>
    <property type="project" value="UniProtKB-KW"/>
</dbReference>
<dbReference type="OrthoDB" id="8194521at2759"/>
<dbReference type="EMBL" id="NEVH01016336">
    <property type="protein sequence ID" value="PNF25455.1"/>
    <property type="molecule type" value="Genomic_DNA"/>
</dbReference>
<dbReference type="GO" id="GO:0016787">
    <property type="term" value="F:hydrolase activity"/>
    <property type="evidence" value="ECO:0007669"/>
    <property type="project" value="UniProtKB-KW"/>
</dbReference>
<evidence type="ECO:0000313" key="9">
    <source>
        <dbReference type="EMBL" id="PNF25455.1"/>
    </source>
</evidence>
<dbReference type="InterPro" id="IPR027806">
    <property type="entry name" value="HARBI1_dom"/>
</dbReference>
<feature type="domain" description="DDE Tnp4" evidence="8">
    <location>
        <begin position="147"/>
        <end position="312"/>
    </location>
</feature>
<keyword evidence="4" id="KW-0540">Nuclease</keyword>
<dbReference type="GO" id="GO:0046872">
    <property type="term" value="F:metal ion binding"/>
    <property type="evidence" value="ECO:0007669"/>
    <property type="project" value="UniProtKB-KW"/>
</dbReference>
<reference evidence="9 10" key="1">
    <citation type="submission" date="2017-12" db="EMBL/GenBank/DDBJ databases">
        <title>Hemimetabolous genomes reveal molecular basis of termite eusociality.</title>
        <authorList>
            <person name="Harrison M.C."/>
            <person name="Jongepier E."/>
            <person name="Robertson H.M."/>
            <person name="Arning N."/>
            <person name="Bitard-Feildel T."/>
            <person name="Chao H."/>
            <person name="Childers C.P."/>
            <person name="Dinh H."/>
            <person name="Doddapaneni H."/>
            <person name="Dugan S."/>
            <person name="Gowin J."/>
            <person name="Greiner C."/>
            <person name="Han Y."/>
            <person name="Hu H."/>
            <person name="Hughes D.S.T."/>
            <person name="Huylmans A.-K."/>
            <person name="Kemena C."/>
            <person name="Kremer L.P.M."/>
            <person name="Lee S.L."/>
            <person name="Lopez-Ezquerra A."/>
            <person name="Mallet L."/>
            <person name="Monroy-Kuhn J.M."/>
            <person name="Moser A."/>
            <person name="Murali S.C."/>
            <person name="Muzny D.M."/>
            <person name="Otani S."/>
            <person name="Piulachs M.-D."/>
            <person name="Poelchau M."/>
            <person name="Qu J."/>
            <person name="Schaub F."/>
            <person name="Wada-Katsumata A."/>
            <person name="Worley K.C."/>
            <person name="Xie Q."/>
            <person name="Ylla G."/>
            <person name="Poulsen M."/>
            <person name="Gibbs R.A."/>
            <person name="Schal C."/>
            <person name="Richards S."/>
            <person name="Belles X."/>
            <person name="Korb J."/>
            <person name="Bornberg-Bauer E."/>
        </authorList>
    </citation>
    <scope>NUCLEOTIDE SEQUENCE [LARGE SCALE GENOMIC DNA]</scope>
    <source>
        <tissue evidence="9">Whole body</tissue>
    </source>
</reference>
<evidence type="ECO:0000256" key="4">
    <source>
        <dbReference type="ARBA" id="ARBA00022722"/>
    </source>
</evidence>